<dbReference type="InterPro" id="IPR016181">
    <property type="entry name" value="Acyl_CoA_acyltransferase"/>
</dbReference>
<dbReference type="Proteomes" id="UP000218332">
    <property type="component" value="Unassembled WGS sequence"/>
</dbReference>
<dbReference type="RefSeq" id="WP_095611356.1">
    <property type="nucleotide sequence ID" value="NZ_NMPM01000054.1"/>
</dbReference>
<dbReference type="InterPro" id="IPR000182">
    <property type="entry name" value="GNAT_dom"/>
</dbReference>
<sequence length="197" mass="21629">MTSHFTWIDSPMPVDGLADGLWRLLGRTAGDDAILGIDDQSDGRAQNALLDQLKQTLASGGHLLIGSDHGRLNVACVLKPQRLPTTSHLAELQKGVIAPEYRGQGLLPVALRQITDKARALDITRFVLDVRAGSPAHRLWQYWGFQTFGVLEDYAHHQGQVFAGHFMEQSVKDLADRVARHMNQSRNSADSGSARVS</sequence>
<accession>A0A2A2I3A9</accession>
<dbReference type="PROSITE" id="PS51186">
    <property type="entry name" value="GNAT"/>
    <property type="match status" value="1"/>
</dbReference>
<dbReference type="SUPFAM" id="SSF55729">
    <property type="entry name" value="Acyl-CoA N-acyltransferases (Nat)"/>
    <property type="match status" value="1"/>
</dbReference>
<keyword evidence="3" id="KW-1185">Reference proteome</keyword>
<proteinExistence type="predicted"/>
<dbReference type="AlphaFoldDB" id="A0A2A2I3A9"/>
<reference evidence="2 3" key="1">
    <citation type="submission" date="2017-07" db="EMBL/GenBank/DDBJ databases">
        <title>Tamlnaduibacter salinus (Mi-7) genome sequencing.</title>
        <authorList>
            <person name="Verma A."/>
            <person name="Krishnamurthi S."/>
        </authorList>
    </citation>
    <scope>NUCLEOTIDE SEQUENCE [LARGE SCALE GENOMIC DNA]</scope>
    <source>
        <strain evidence="2 3">Mi-7</strain>
    </source>
</reference>
<evidence type="ECO:0000313" key="3">
    <source>
        <dbReference type="Proteomes" id="UP000218332"/>
    </source>
</evidence>
<comment type="caution">
    <text evidence="2">The sequence shown here is derived from an EMBL/GenBank/DDBJ whole genome shotgun (WGS) entry which is preliminary data.</text>
</comment>
<evidence type="ECO:0000313" key="2">
    <source>
        <dbReference type="EMBL" id="PAV25590.1"/>
    </source>
</evidence>
<feature type="domain" description="N-acetyltransferase" evidence="1">
    <location>
        <begin position="20"/>
        <end position="168"/>
    </location>
</feature>
<dbReference type="EMBL" id="NMPM01000054">
    <property type="protein sequence ID" value="PAV25590.1"/>
    <property type="molecule type" value="Genomic_DNA"/>
</dbReference>
<dbReference type="Pfam" id="PF00583">
    <property type="entry name" value="Acetyltransf_1"/>
    <property type="match status" value="1"/>
</dbReference>
<dbReference type="GO" id="GO:0016747">
    <property type="term" value="F:acyltransferase activity, transferring groups other than amino-acyl groups"/>
    <property type="evidence" value="ECO:0007669"/>
    <property type="project" value="InterPro"/>
</dbReference>
<protein>
    <recommendedName>
        <fullName evidence="1">N-acetyltransferase domain-containing protein</fullName>
    </recommendedName>
</protein>
<gene>
    <name evidence="2" type="ORF">CF392_10185</name>
</gene>
<name>A0A2A2I3A9_9GAMM</name>
<evidence type="ECO:0000259" key="1">
    <source>
        <dbReference type="PROSITE" id="PS51186"/>
    </source>
</evidence>
<dbReference type="Gene3D" id="3.40.630.30">
    <property type="match status" value="1"/>
</dbReference>
<organism evidence="2 3">
    <name type="scientific">Tamilnaduibacter salinus</name>
    <dbReference type="NCBI Taxonomy" id="1484056"/>
    <lineage>
        <taxon>Bacteria</taxon>
        <taxon>Pseudomonadati</taxon>
        <taxon>Pseudomonadota</taxon>
        <taxon>Gammaproteobacteria</taxon>
        <taxon>Pseudomonadales</taxon>
        <taxon>Marinobacteraceae</taxon>
        <taxon>Tamilnaduibacter</taxon>
    </lineage>
</organism>